<dbReference type="SUPFAM" id="SSF51445">
    <property type="entry name" value="(Trans)glycosidases"/>
    <property type="match status" value="1"/>
</dbReference>
<reference evidence="9 10" key="1">
    <citation type="journal article" date="2019" name="Int. J. Syst. Evol. Microbiol.">
        <title>The Global Catalogue of Microorganisms (GCM) 10K type strain sequencing project: providing services to taxonomists for standard genome sequencing and annotation.</title>
        <authorList>
            <consortium name="The Broad Institute Genomics Platform"/>
            <consortium name="The Broad Institute Genome Sequencing Center for Infectious Disease"/>
            <person name="Wu L."/>
            <person name="Ma J."/>
        </authorList>
    </citation>
    <scope>NUCLEOTIDE SEQUENCE [LARGE SCALE GENOMIC DNA]</scope>
    <source>
        <strain evidence="9 10">RDMS1</strain>
    </source>
</reference>
<evidence type="ECO:0000256" key="5">
    <source>
        <dbReference type="ARBA" id="ARBA00022801"/>
    </source>
</evidence>
<evidence type="ECO:0000313" key="10">
    <source>
        <dbReference type="Proteomes" id="UP001596417"/>
    </source>
</evidence>
<feature type="domain" description="Glycoside hydrolase family 3 N-terminal" evidence="7">
    <location>
        <begin position="55"/>
        <end position="376"/>
    </location>
</feature>
<evidence type="ECO:0000256" key="4">
    <source>
        <dbReference type="ARBA" id="ARBA00022729"/>
    </source>
</evidence>
<dbReference type="RefSeq" id="WP_390204747.1">
    <property type="nucleotide sequence ID" value="NZ_JBHSZC010000001.1"/>
</dbReference>
<dbReference type="GO" id="GO:0008422">
    <property type="term" value="F:beta-glucosidase activity"/>
    <property type="evidence" value="ECO:0007669"/>
    <property type="project" value="UniProtKB-EC"/>
</dbReference>
<dbReference type="PRINTS" id="PR00133">
    <property type="entry name" value="GLHYDRLASE3"/>
</dbReference>
<evidence type="ECO:0000256" key="6">
    <source>
        <dbReference type="ARBA" id="ARBA00023295"/>
    </source>
</evidence>
<protein>
    <recommendedName>
        <fullName evidence="3">beta-glucosidase</fullName>
        <ecNumber evidence="3">3.2.1.21</ecNumber>
    </recommendedName>
</protein>
<dbReference type="InterPro" id="IPR002772">
    <property type="entry name" value="Glyco_hydro_3_C"/>
</dbReference>
<dbReference type="Pfam" id="PF01915">
    <property type="entry name" value="Glyco_hydro_3_C"/>
    <property type="match status" value="1"/>
</dbReference>
<dbReference type="AlphaFoldDB" id="A0ABD5YIL4"/>
<gene>
    <name evidence="9" type="ORF">ACFQL7_04665</name>
</gene>
<evidence type="ECO:0000256" key="2">
    <source>
        <dbReference type="ARBA" id="ARBA00005336"/>
    </source>
</evidence>
<organism evidence="9 10">
    <name type="scientific">Halocatena marina</name>
    <dbReference type="NCBI Taxonomy" id="2934937"/>
    <lineage>
        <taxon>Archaea</taxon>
        <taxon>Methanobacteriati</taxon>
        <taxon>Methanobacteriota</taxon>
        <taxon>Stenosarchaea group</taxon>
        <taxon>Halobacteria</taxon>
        <taxon>Halobacteriales</taxon>
        <taxon>Natronomonadaceae</taxon>
        <taxon>Halocatena</taxon>
    </lineage>
</organism>
<name>A0ABD5YIL4_9EURY</name>
<dbReference type="InterPro" id="IPR001764">
    <property type="entry name" value="Glyco_hydro_3_N"/>
</dbReference>
<dbReference type="EC" id="3.2.1.21" evidence="3"/>
<evidence type="ECO:0000256" key="3">
    <source>
        <dbReference type="ARBA" id="ARBA00012744"/>
    </source>
</evidence>
<dbReference type="PANTHER" id="PTHR30620">
    <property type="entry name" value="PERIPLASMIC BETA-GLUCOSIDASE-RELATED"/>
    <property type="match status" value="1"/>
</dbReference>
<dbReference type="Pfam" id="PF00933">
    <property type="entry name" value="Glyco_hydro_3"/>
    <property type="match status" value="1"/>
</dbReference>
<dbReference type="InterPro" id="IPR036962">
    <property type="entry name" value="Glyco_hydro_3_N_sf"/>
</dbReference>
<keyword evidence="10" id="KW-1185">Reference proteome</keyword>
<dbReference type="EMBL" id="JBHTAX010000001">
    <property type="protein sequence ID" value="MFC7189209.1"/>
    <property type="molecule type" value="Genomic_DNA"/>
</dbReference>
<feature type="domain" description="Glycoside hydrolase family 3 C-terminal" evidence="8">
    <location>
        <begin position="410"/>
        <end position="644"/>
    </location>
</feature>
<dbReference type="PROSITE" id="PS51318">
    <property type="entry name" value="TAT"/>
    <property type="match status" value="1"/>
</dbReference>
<evidence type="ECO:0000259" key="8">
    <source>
        <dbReference type="Pfam" id="PF01915"/>
    </source>
</evidence>
<keyword evidence="6" id="KW-0326">Glycosidase</keyword>
<keyword evidence="5 9" id="KW-0378">Hydrolase</keyword>
<comment type="catalytic activity">
    <reaction evidence="1">
        <text>Hydrolysis of terminal, non-reducing beta-D-glucosyl residues with release of beta-D-glucose.</text>
        <dbReference type="EC" id="3.2.1.21"/>
    </reaction>
</comment>
<dbReference type="InterPro" id="IPR051915">
    <property type="entry name" value="Cellulose_Degrad_GH3"/>
</dbReference>
<dbReference type="InterPro" id="IPR006311">
    <property type="entry name" value="TAT_signal"/>
</dbReference>
<dbReference type="InterPro" id="IPR017853">
    <property type="entry name" value="GH"/>
</dbReference>
<dbReference type="Gene3D" id="3.20.20.300">
    <property type="entry name" value="Glycoside hydrolase, family 3, N-terminal domain"/>
    <property type="match status" value="1"/>
</dbReference>
<evidence type="ECO:0000256" key="1">
    <source>
        <dbReference type="ARBA" id="ARBA00000448"/>
    </source>
</evidence>
<evidence type="ECO:0000259" key="7">
    <source>
        <dbReference type="Pfam" id="PF00933"/>
    </source>
</evidence>
<dbReference type="SUPFAM" id="SSF52279">
    <property type="entry name" value="Beta-D-glucan exohydrolase, C-terminal domain"/>
    <property type="match status" value="1"/>
</dbReference>
<dbReference type="Proteomes" id="UP001596417">
    <property type="component" value="Unassembled WGS sequence"/>
</dbReference>
<proteinExistence type="inferred from homology"/>
<comment type="caution">
    <text evidence="9">The sequence shown here is derived from an EMBL/GenBank/DDBJ whole genome shotgun (WGS) entry which is preliminary data.</text>
</comment>
<keyword evidence="4" id="KW-0732">Signal</keyword>
<dbReference type="PANTHER" id="PTHR30620:SF16">
    <property type="entry name" value="LYSOSOMAL BETA GLUCOSIDASE"/>
    <property type="match status" value="1"/>
</dbReference>
<dbReference type="Gene3D" id="3.40.50.1700">
    <property type="entry name" value="Glycoside hydrolase family 3 C-terminal domain"/>
    <property type="match status" value="1"/>
</dbReference>
<comment type="similarity">
    <text evidence="2">Belongs to the glycosyl hydrolase 3 family.</text>
</comment>
<sequence length="671" mass="72744">MNEKSKQSIEAFLQTSRRRFLQLTGSVALTASSAKSATTQGQSKRVESILSGLSIEEKVGQMLQVNVESLDPAEVGHLFTDLHVGSVLTGGANPPTFDPNELRRNIDDLQRFAIANTDHGIPFAFGIDAVHGNVSVDGATAYPHNLGLGATRNPDLASKIGRETGKSVQAIGAHWNFAPDADLQRDPRWGRYYEGFSEDPFLTSEMVSSMVKGIQEMRNGIRVGATTKHFAGYSQPMNGNDRSPALIPLRELRQKVFPPFKSGIDAGSASIMVNSGSVNGVPAHASKELLTDILRDQWGYEGVVISDWDDFERMVNMHEYVPTFRDAVREGVTAGVDVYMEPDNPERFVSTLLDLIRTGEIPMARIDEAVRRVLRLKERLGLFARPFHSKSEQAVGSNRELSEQAATESMTLLKNEGVLPLAQDVNSLLVTGPSADSVRNQMGGWTLGWQGLSKGIDAEPAATTVLDGIQDAVRSRATVTHIPTAHTFKPYGDDIWEFTNEDEIRSAAESSDAVVLVLGEGPYSEGFGNVNTIALPDAQQRLVDTVAETDTNAVGVLIAGRPRGTKTVIDQLDAVLMAYQPGTAAGSAVANVIFGETNPSGKLPFTWPQSTGQLVNVHNQRPPRAPSTSESHEPLYPFGYGLSYTEFEYSNLQLAPGSSRATPNGDHSQSR</sequence>
<dbReference type="InterPro" id="IPR036881">
    <property type="entry name" value="Glyco_hydro_3_C_sf"/>
</dbReference>
<accession>A0ABD5YIL4</accession>
<evidence type="ECO:0000313" key="9">
    <source>
        <dbReference type="EMBL" id="MFC7189209.1"/>
    </source>
</evidence>